<evidence type="ECO:0000313" key="2">
    <source>
        <dbReference type="Proteomes" id="UP001055460"/>
    </source>
</evidence>
<dbReference type="AlphaFoldDB" id="A0A9Q8YED3"/>
<evidence type="ECO:0008006" key="3">
    <source>
        <dbReference type="Google" id="ProtNLM"/>
    </source>
</evidence>
<proteinExistence type="predicted"/>
<geneLocation type="plasmid" evidence="1 2">
    <name>pA</name>
</geneLocation>
<evidence type="ECO:0000313" key="1">
    <source>
        <dbReference type="EMBL" id="USJ26149.1"/>
    </source>
</evidence>
<dbReference type="EMBL" id="CP098808">
    <property type="protein sequence ID" value="USJ26149.1"/>
    <property type="molecule type" value="Genomic_DNA"/>
</dbReference>
<protein>
    <recommendedName>
        <fullName evidence="3">DUF2946 family protein</fullName>
    </recommendedName>
</protein>
<dbReference type="RefSeq" id="WP_112975274.1">
    <property type="nucleotide sequence ID" value="NZ_CAXURO020000002.1"/>
</dbReference>
<reference evidence="1" key="1">
    <citation type="submission" date="2022-06" db="EMBL/GenBank/DDBJ databases">
        <title>Physiological and biochemical characterization and genomic elucidation of a strain of the genus Ensifer adhaerens M8 that combines arsenic oxidation and chromium reduction.</title>
        <authorList>
            <person name="Li X."/>
            <person name="Yu c."/>
        </authorList>
    </citation>
    <scope>NUCLEOTIDE SEQUENCE</scope>
    <source>
        <strain evidence="1">M8</strain>
        <plasmid evidence="1">pA</plasmid>
    </source>
</reference>
<organism evidence="1 2">
    <name type="scientific">Ensifer adhaerens</name>
    <name type="common">Sinorhizobium morelense</name>
    <dbReference type="NCBI Taxonomy" id="106592"/>
    <lineage>
        <taxon>Bacteria</taxon>
        <taxon>Pseudomonadati</taxon>
        <taxon>Pseudomonadota</taxon>
        <taxon>Alphaproteobacteria</taxon>
        <taxon>Hyphomicrobiales</taxon>
        <taxon>Rhizobiaceae</taxon>
        <taxon>Sinorhizobium/Ensifer group</taxon>
        <taxon>Ensifer</taxon>
    </lineage>
</organism>
<gene>
    <name evidence="1" type="ORF">NE863_19450</name>
</gene>
<dbReference type="Proteomes" id="UP001055460">
    <property type="component" value="Plasmid pA"/>
</dbReference>
<keyword evidence="1" id="KW-0614">Plasmid</keyword>
<name>A0A9Q8YED3_ENSAD</name>
<sequence>MTRREKIRWNNAVRMLCAAALFLLGFAHLGPALATRLPAAELALYALPDGSLPDFCQTGLGEDGKDQPGHKHVCSACRFFWALLTPPDGSLSERLETNRTPAIRVAAVRPVPQVHAPNARPRGPPQVVIRL</sequence>
<accession>A0A9Q8YED3</accession>